<comment type="similarity">
    <text evidence="2">Belongs to the JARID1 histone demethylase family.</text>
</comment>
<feature type="transmembrane region" description="Helical" evidence="13">
    <location>
        <begin position="262"/>
        <end position="280"/>
    </location>
</feature>
<dbReference type="Pfam" id="PF00654">
    <property type="entry name" value="Voltage_CLC"/>
    <property type="match status" value="1"/>
</dbReference>
<accession>I0YLI0</accession>
<dbReference type="PROSITE" id="PS51184">
    <property type="entry name" value="JMJC"/>
    <property type="match status" value="1"/>
</dbReference>
<feature type="transmembrane region" description="Helical" evidence="13">
    <location>
        <begin position="194"/>
        <end position="218"/>
    </location>
</feature>
<dbReference type="Gene3D" id="1.10.3080.10">
    <property type="entry name" value="Clc chloride channel"/>
    <property type="match status" value="1"/>
</dbReference>
<keyword evidence="10 13" id="KW-0472">Membrane</keyword>
<feature type="transmembrane region" description="Helical" evidence="13">
    <location>
        <begin position="118"/>
        <end position="140"/>
    </location>
</feature>
<dbReference type="GO" id="GO:0016020">
    <property type="term" value="C:membrane"/>
    <property type="evidence" value="ECO:0007669"/>
    <property type="project" value="UniProtKB-SubCell"/>
</dbReference>
<evidence type="ECO:0000256" key="9">
    <source>
        <dbReference type="ARBA" id="ARBA00023122"/>
    </source>
</evidence>
<dbReference type="STRING" id="574566.I0YLI0"/>
<evidence type="ECO:0000256" key="4">
    <source>
        <dbReference type="ARBA" id="ARBA00022448"/>
    </source>
</evidence>
<dbReference type="SUPFAM" id="SSF51197">
    <property type="entry name" value="Clavaminate synthase-like"/>
    <property type="match status" value="1"/>
</dbReference>
<gene>
    <name evidence="16" type="ORF">COCSUDRAFT_44621</name>
</gene>
<dbReference type="SMART" id="SM00558">
    <property type="entry name" value="JmjC"/>
    <property type="match status" value="1"/>
</dbReference>
<dbReference type="InterPro" id="IPR046342">
    <property type="entry name" value="CBS_dom_sf"/>
</dbReference>
<dbReference type="InterPro" id="IPR003347">
    <property type="entry name" value="JmjC_dom"/>
</dbReference>
<evidence type="ECO:0000256" key="11">
    <source>
        <dbReference type="ARBA" id="ARBA00023214"/>
    </source>
</evidence>
<keyword evidence="6" id="KW-0677">Repeat</keyword>
<dbReference type="InterPro" id="IPR001807">
    <property type="entry name" value="ClC"/>
</dbReference>
<reference evidence="16 17" key="1">
    <citation type="journal article" date="2012" name="Genome Biol.">
        <title>The genome of the polar eukaryotic microalga coccomyxa subellipsoidea reveals traits of cold adaptation.</title>
        <authorList>
            <person name="Blanc G."/>
            <person name="Agarkova I."/>
            <person name="Grimwood J."/>
            <person name="Kuo A."/>
            <person name="Brueggeman A."/>
            <person name="Dunigan D."/>
            <person name="Gurnon J."/>
            <person name="Ladunga I."/>
            <person name="Lindquist E."/>
            <person name="Lucas S."/>
            <person name="Pangilinan J."/>
            <person name="Proschold T."/>
            <person name="Salamov A."/>
            <person name="Schmutz J."/>
            <person name="Weeks D."/>
            <person name="Yamada T."/>
            <person name="Claverie J.M."/>
            <person name="Grigoriev I."/>
            <person name="Van Etten J."/>
            <person name="Lomsadze A."/>
            <person name="Borodovsky M."/>
        </authorList>
    </citation>
    <scope>NUCLEOTIDE SEQUENCE [LARGE SCALE GENOMIC DNA]</scope>
    <source>
        <strain evidence="16 17">C-169</strain>
    </source>
</reference>
<dbReference type="PANTHER" id="PTHR11689:SF136">
    <property type="entry name" value="H(+)_CL(-) EXCHANGE TRANSPORTER 7"/>
    <property type="match status" value="1"/>
</dbReference>
<dbReference type="KEGG" id="csl:COCSUDRAFT_44621"/>
<feature type="transmembrane region" description="Helical" evidence="13">
    <location>
        <begin position="326"/>
        <end position="345"/>
    </location>
</feature>
<dbReference type="InterPro" id="IPR014743">
    <property type="entry name" value="Cl-channel_core"/>
</dbReference>
<keyword evidence="5 13" id="KW-0812">Transmembrane</keyword>
<feature type="transmembrane region" description="Helical" evidence="13">
    <location>
        <begin position="230"/>
        <end position="250"/>
    </location>
</feature>
<dbReference type="InterPro" id="IPR051280">
    <property type="entry name" value="Cl-channel/antiporter"/>
</dbReference>
<dbReference type="eggNOG" id="KOG2132">
    <property type="taxonomic scope" value="Eukaryota"/>
</dbReference>
<evidence type="ECO:0000256" key="6">
    <source>
        <dbReference type="ARBA" id="ARBA00022737"/>
    </source>
</evidence>
<dbReference type="PROSITE" id="PS51371">
    <property type="entry name" value="CBS"/>
    <property type="match status" value="1"/>
</dbReference>
<dbReference type="OrthoDB" id="428525at2759"/>
<dbReference type="SUPFAM" id="SSF81340">
    <property type="entry name" value="Clc chloride channel"/>
    <property type="match status" value="1"/>
</dbReference>
<dbReference type="SUPFAM" id="SSF54631">
    <property type="entry name" value="CBS-domain pair"/>
    <property type="match status" value="1"/>
</dbReference>
<dbReference type="AlphaFoldDB" id="I0YLI0"/>
<comment type="similarity">
    <text evidence="3 13">Belongs to the chloride channel (TC 2.A.49) family.</text>
</comment>
<evidence type="ECO:0000256" key="1">
    <source>
        <dbReference type="ARBA" id="ARBA00004141"/>
    </source>
</evidence>
<evidence type="ECO:0000313" key="17">
    <source>
        <dbReference type="Proteomes" id="UP000007264"/>
    </source>
</evidence>
<evidence type="ECO:0000313" key="16">
    <source>
        <dbReference type="EMBL" id="EIE19249.1"/>
    </source>
</evidence>
<keyword evidence="7 13" id="KW-1133">Transmembrane helix</keyword>
<evidence type="ECO:0000256" key="10">
    <source>
        <dbReference type="ARBA" id="ARBA00023136"/>
    </source>
</evidence>
<dbReference type="RefSeq" id="XP_005643793.1">
    <property type="nucleotide sequence ID" value="XM_005643736.1"/>
</dbReference>
<keyword evidence="17" id="KW-1185">Reference proteome</keyword>
<organism evidence="16 17">
    <name type="scientific">Coccomyxa subellipsoidea (strain C-169)</name>
    <name type="common">Green microalga</name>
    <dbReference type="NCBI Taxonomy" id="574566"/>
    <lineage>
        <taxon>Eukaryota</taxon>
        <taxon>Viridiplantae</taxon>
        <taxon>Chlorophyta</taxon>
        <taxon>core chlorophytes</taxon>
        <taxon>Trebouxiophyceae</taxon>
        <taxon>Trebouxiophyceae incertae sedis</taxon>
        <taxon>Coccomyxaceae</taxon>
        <taxon>Coccomyxa</taxon>
        <taxon>Coccomyxa subellipsoidea</taxon>
    </lineage>
</organism>
<protein>
    <recommendedName>
        <fullName evidence="13">Chloride channel protein</fullName>
    </recommendedName>
</protein>
<feature type="transmembrane region" description="Helical" evidence="13">
    <location>
        <begin position="24"/>
        <end position="52"/>
    </location>
</feature>
<dbReference type="PANTHER" id="PTHR11689">
    <property type="entry name" value="CHLORIDE CHANNEL PROTEIN CLC FAMILY MEMBER"/>
    <property type="match status" value="1"/>
</dbReference>
<dbReference type="Gene3D" id="2.60.120.650">
    <property type="entry name" value="Cupin"/>
    <property type="match status" value="1"/>
</dbReference>
<dbReference type="InterPro" id="IPR041667">
    <property type="entry name" value="Cupin_8"/>
</dbReference>
<dbReference type="eggNOG" id="KOG0474">
    <property type="taxonomic scope" value="Eukaryota"/>
</dbReference>
<feature type="transmembrane region" description="Helical" evidence="13">
    <location>
        <begin position="428"/>
        <end position="452"/>
    </location>
</feature>
<evidence type="ECO:0000256" key="7">
    <source>
        <dbReference type="ARBA" id="ARBA00022989"/>
    </source>
</evidence>
<dbReference type="GeneID" id="17037373"/>
<dbReference type="Pfam" id="PF13621">
    <property type="entry name" value="Cupin_8"/>
    <property type="match status" value="1"/>
</dbReference>
<feature type="domain" description="JmjC" evidence="14">
    <location>
        <begin position="990"/>
        <end position="1146"/>
    </location>
</feature>
<evidence type="ECO:0000259" key="14">
    <source>
        <dbReference type="PROSITE" id="PS51184"/>
    </source>
</evidence>
<dbReference type="Proteomes" id="UP000007264">
    <property type="component" value="Unassembled WGS sequence"/>
</dbReference>
<dbReference type="Pfam" id="PF00571">
    <property type="entry name" value="CBS"/>
    <property type="match status" value="1"/>
</dbReference>
<feature type="domain" description="CBS" evidence="15">
    <location>
        <begin position="719"/>
        <end position="777"/>
    </location>
</feature>
<feature type="transmembrane region" description="Helical" evidence="13">
    <location>
        <begin position="464"/>
        <end position="483"/>
    </location>
</feature>
<name>I0YLI0_COCSC</name>
<sequence length="1155" mass="124179">MDTDLEREVRKRQRKAEAACVQRWRWLLVLCIGTSVAALSMILNLGIAGLNLVKIKATERLIASTGGFWRPYFLYVGLSAAYAVCAGAIVAFWAPAAAGSGMSEIKAYFNGVHSPGLLSLRTLVGKLVSALFVLSAGLIAEGEAPFVHIGAVVGGGFASAGSRSLTKLLRGRFEVKLPRSWGGFFRNDFDHRNFSAIGAAAGMAVAFAAPVSGMVFIAEESAANLGAPTYYKALAANCVAILIFNLLSAAYNTGSVMGNTRLFSLLDTSTADVLGLFYVRLWELPIVVAMACAIGALGSLFVALNSHLVYALRKRFIPSTSRFRRTLEVVGLAVVTGTLWFGVSYGSPCSPVPTPEQQAVLFPEPLPSNIVTLARYHPYPQLWCPAGQYSVYGQVFMRPPRLMLKNLVGLSQGSARGLGRSLLDAPTAALYGALTFAMLTLTYGAGASLGVITPVLQASRCLHFGAACGLLVGHGIASLAATIDDAATVSLSTYAVIGAAAFLSGCVRYKASAVLIAVESTGAWVLVVPVTIAVFCAKVVADRFNRGIFEAYLDLACVPFLPEPMTSASVSSVTNQLTAADVMATGVTALPPVVAITELLHVLQSTSFQAFPVTEEVEQAAQPGAEFHVLGVIERKAMLKMLQHRIGFCEGLVAAEILNAPGHSRSSTGLPEDTEELLALLVSFEQRPFKADSPEDQAAILRDVGQSCVGRYLNLRPFMFRAPLLVQQGASLTRALSLFRQMGLHHILVAPPDPRAIGFITRKDLVYDNACLANLRKHKAGQRETLPSNGQDICDDKEQHPGTLDVELAERRQQSLNALDNAHGFEKIVPKARCNIERFSTVAADVIACLEDGGRPIIITDAFKNWPAVQKWNFEFFKQRYGHSPVKVNDRAPARRADLKSGPGMLQTRDTSLGTYIDYVKSLPSTLEELRDRAQSQNDASTSGCSSPFYLNGWRAFSQHPKLADDCPGPEFLCGVDQSTEILCALEATLLGRASQKSEALPQADTSGAWSGISRNLKKVFMGPPGTVTRLHYDAGAAHGYLGQVVGRKLFVLFPPTDTPFLYRIEGENETVQSAVDPLDHCTSNAFPLYNLASPIAFVLHPMEAVIIPQGWWHYAVALDASITVMQSFYHAPTNAAGMVELVLKSIASIKKSRG</sequence>
<evidence type="ECO:0000259" key="15">
    <source>
        <dbReference type="PROSITE" id="PS51371"/>
    </source>
</evidence>
<evidence type="ECO:0000256" key="3">
    <source>
        <dbReference type="ARBA" id="ARBA00009476"/>
    </source>
</evidence>
<comment type="subcellular location">
    <subcellularLocation>
        <location evidence="1 13">Membrane</location>
        <topology evidence="1 13">Multi-pass membrane protein</topology>
    </subcellularLocation>
</comment>
<keyword evidence="9 12" id="KW-0129">CBS domain</keyword>
<dbReference type="InterPro" id="IPR000644">
    <property type="entry name" value="CBS_dom"/>
</dbReference>
<keyword evidence="11 13" id="KW-0868">Chloride</keyword>
<evidence type="ECO:0000256" key="13">
    <source>
        <dbReference type="RuleBase" id="RU361221"/>
    </source>
</evidence>
<keyword evidence="8 13" id="KW-0406">Ion transport</keyword>
<dbReference type="GO" id="GO:0005254">
    <property type="term" value="F:chloride channel activity"/>
    <property type="evidence" value="ECO:0007669"/>
    <property type="project" value="UniProtKB-UniRule"/>
</dbReference>
<evidence type="ECO:0000256" key="5">
    <source>
        <dbReference type="ARBA" id="ARBA00022692"/>
    </source>
</evidence>
<feature type="transmembrane region" description="Helical" evidence="13">
    <location>
        <begin position="286"/>
        <end position="305"/>
    </location>
</feature>
<comment type="caution">
    <text evidence="16">The sequence shown here is derived from an EMBL/GenBank/DDBJ whole genome shotgun (WGS) entry which is preliminary data.</text>
</comment>
<keyword evidence="4 13" id="KW-0813">Transport</keyword>
<dbReference type="EMBL" id="AGSI01000019">
    <property type="protein sequence ID" value="EIE19249.1"/>
    <property type="molecule type" value="Genomic_DNA"/>
</dbReference>
<feature type="transmembrane region" description="Helical" evidence="13">
    <location>
        <begin position="146"/>
        <end position="166"/>
    </location>
</feature>
<feature type="transmembrane region" description="Helical" evidence="13">
    <location>
        <begin position="72"/>
        <end position="97"/>
    </location>
</feature>
<dbReference type="PRINTS" id="PR00762">
    <property type="entry name" value="CLCHANNEL"/>
</dbReference>
<feature type="transmembrane region" description="Helical" evidence="13">
    <location>
        <begin position="514"/>
        <end position="535"/>
    </location>
</feature>
<evidence type="ECO:0000256" key="12">
    <source>
        <dbReference type="PROSITE-ProRule" id="PRU00703"/>
    </source>
</evidence>
<dbReference type="SMART" id="SM00116">
    <property type="entry name" value="CBS"/>
    <property type="match status" value="2"/>
</dbReference>
<evidence type="ECO:0000256" key="2">
    <source>
        <dbReference type="ARBA" id="ARBA00006801"/>
    </source>
</evidence>
<proteinExistence type="inferred from homology"/>
<evidence type="ECO:0000256" key="8">
    <source>
        <dbReference type="ARBA" id="ARBA00023065"/>
    </source>
</evidence>
<feature type="transmembrane region" description="Helical" evidence="13">
    <location>
        <begin position="489"/>
        <end position="507"/>
    </location>
</feature>